<evidence type="ECO:0000313" key="2">
    <source>
        <dbReference type="EMBL" id="MRG97319.1"/>
    </source>
</evidence>
<dbReference type="GO" id="GO:0006302">
    <property type="term" value="P:double-strand break repair"/>
    <property type="evidence" value="ECO:0007669"/>
    <property type="project" value="TreeGrafter"/>
</dbReference>
<dbReference type="GO" id="GO:0005524">
    <property type="term" value="F:ATP binding"/>
    <property type="evidence" value="ECO:0007669"/>
    <property type="project" value="InterPro"/>
</dbReference>
<proteinExistence type="predicted"/>
<dbReference type="RefSeq" id="WP_153824123.1">
    <property type="nucleotide sequence ID" value="NZ_WJIE01000016.1"/>
</dbReference>
<feature type="domain" description="ATPase AAA-type core" evidence="1">
    <location>
        <begin position="26"/>
        <end position="50"/>
    </location>
</feature>
<dbReference type="InterPro" id="IPR027417">
    <property type="entry name" value="P-loop_NTPase"/>
</dbReference>
<sequence>MFLRSLKLNRLLSFGPDAEAVELRPLNVLIGPNGSGKSNFIEAISLLKAAPKDLAVPIREGGGTAEWLWKGNSTGHAAVEAVTNVWIRHQFAFIAVNHRLHLTNERIADIGEDGTADVPYFNFANSREATLYGNRDESVIINFDREQSVLSQVKGPNYPGLGMLAEYYEDIRLYRDFTFGRRSPARRPQPADLPTDHLMENAENLGLILNKFRRDIPTKKALIEGLKKVFDGITDFSVQVEANTAQIFLEEEGWTIPATRVSDGTMRWLSLLAILLDPNPPALVCIEEPELGLHPDLMNPLARLLKDASERMQIIITTHSEALVGAFTETPEDVLVCERRDGSTTMQRLDREQLSEWLEEYSLGQLWSKGILGGNRW</sequence>
<dbReference type="Gene3D" id="3.40.50.300">
    <property type="entry name" value="P-loop containing nucleotide triphosphate hydrolases"/>
    <property type="match status" value="2"/>
</dbReference>
<dbReference type="OrthoDB" id="127554at2"/>
<evidence type="ECO:0000259" key="1">
    <source>
        <dbReference type="Pfam" id="PF13304"/>
    </source>
</evidence>
<dbReference type="PANTHER" id="PTHR32182:SF25">
    <property type="entry name" value="SLR1056 PROTEIN"/>
    <property type="match status" value="1"/>
</dbReference>
<organism evidence="2 3">
    <name type="scientific">Polyangium spumosum</name>
    <dbReference type="NCBI Taxonomy" id="889282"/>
    <lineage>
        <taxon>Bacteria</taxon>
        <taxon>Pseudomonadati</taxon>
        <taxon>Myxococcota</taxon>
        <taxon>Polyangia</taxon>
        <taxon>Polyangiales</taxon>
        <taxon>Polyangiaceae</taxon>
        <taxon>Polyangium</taxon>
    </lineage>
</organism>
<dbReference type="EMBL" id="WJIE01000016">
    <property type="protein sequence ID" value="MRG97319.1"/>
    <property type="molecule type" value="Genomic_DNA"/>
</dbReference>
<accession>A0A6N7PZN1</accession>
<feature type="domain" description="ATPase AAA-type core" evidence="1">
    <location>
        <begin position="208"/>
        <end position="324"/>
    </location>
</feature>
<dbReference type="GO" id="GO:0016887">
    <property type="term" value="F:ATP hydrolysis activity"/>
    <property type="evidence" value="ECO:0007669"/>
    <property type="project" value="InterPro"/>
</dbReference>
<dbReference type="SUPFAM" id="SSF52540">
    <property type="entry name" value="P-loop containing nucleoside triphosphate hydrolases"/>
    <property type="match status" value="1"/>
</dbReference>
<dbReference type="Pfam" id="PF13304">
    <property type="entry name" value="AAA_21"/>
    <property type="match status" value="2"/>
</dbReference>
<reference evidence="2 3" key="1">
    <citation type="submission" date="2019-10" db="EMBL/GenBank/DDBJ databases">
        <title>A soil myxobacterium in the family Polyangiaceae.</title>
        <authorList>
            <person name="Li Y."/>
            <person name="Wang J."/>
        </authorList>
    </citation>
    <scope>NUCLEOTIDE SEQUENCE [LARGE SCALE GENOMIC DNA]</scope>
    <source>
        <strain evidence="2 3">DSM 14734</strain>
    </source>
</reference>
<dbReference type="GO" id="GO:0000731">
    <property type="term" value="P:DNA synthesis involved in DNA repair"/>
    <property type="evidence" value="ECO:0007669"/>
    <property type="project" value="TreeGrafter"/>
</dbReference>
<keyword evidence="3" id="KW-1185">Reference proteome</keyword>
<dbReference type="AlphaFoldDB" id="A0A6N7PZN1"/>
<dbReference type="InterPro" id="IPR014555">
    <property type="entry name" value="RecF-like"/>
</dbReference>
<comment type="caution">
    <text evidence="2">The sequence shown here is derived from an EMBL/GenBank/DDBJ whole genome shotgun (WGS) entry which is preliminary data.</text>
</comment>
<dbReference type="PANTHER" id="PTHR32182">
    <property type="entry name" value="DNA REPLICATION AND REPAIR PROTEIN RECF"/>
    <property type="match status" value="1"/>
</dbReference>
<dbReference type="InterPro" id="IPR003959">
    <property type="entry name" value="ATPase_AAA_core"/>
</dbReference>
<dbReference type="Proteomes" id="UP000440224">
    <property type="component" value="Unassembled WGS sequence"/>
</dbReference>
<name>A0A6N7PZN1_9BACT</name>
<evidence type="ECO:0000313" key="3">
    <source>
        <dbReference type="Proteomes" id="UP000440224"/>
    </source>
</evidence>
<gene>
    <name evidence="2" type="ORF">GF068_36140</name>
</gene>
<dbReference type="PIRSF" id="PIRSF029347">
    <property type="entry name" value="RecF"/>
    <property type="match status" value="1"/>
</dbReference>
<protein>
    <submittedName>
        <fullName evidence="2">AAA family ATPase</fullName>
    </submittedName>
</protein>